<feature type="transmembrane region" description="Helical" evidence="1">
    <location>
        <begin position="94"/>
        <end position="114"/>
    </location>
</feature>
<dbReference type="GO" id="GO:0005794">
    <property type="term" value="C:Golgi apparatus"/>
    <property type="evidence" value="ECO:0007669"/>
    <property type="project" value="TreeGrafter"/>
</dbReference>
<accession>A0A8H4ERM1</accession>
<comment type="caution">
    <text evidence="2">The sequence shown here is derived from an EMBL/GenBank/DDBJ whole genome shotgun (WGS) entry which is preliminary data.</text>
</comment>
<protein>
    <submittedName>
        <fullName evidence="2">Conserved fungal protein</fullName>
    </submittedName>
</protein>
<keyword evidence="3" id="KW-1185">Reference proteome</keyword>
<dbReference type="OrthoDB" id="2448307at2759"/>
<feature type="transmembrane region" description="Helical" evidence="1">
    <location>
        <begin position="21"/>
        <end position="45"/>
    </location>
</feature>
<keyword evidence="1" id="KW-1133">Transmembrane helix</keyword>
<evidence type="ECO:0000256" key="1">
    <source>
        <dbReference type="SAM" id="Phobius"/>
    </source>
</evidence>
<dbReference type="Proteomes" id="UP000439903">
    <property type="component" value="Unassembled WGS sequence"/>
</dbReference>
<feature type="transmembrane region" description="Helical" evidence="1">
    <location>
        <begin position="154"/>
        <end position="173"/>
    </location>
</feature>
<gene>
    <name evidence="2" type="ORF">F8M41_005966</name>
</gene>
<feature type="transmembrane region" description="Helical" evidence="1">
    <location>
        <begin position="194"/>
        <end position="215"/>
    </location>
</feature>
<proteinExistence type="predicted"/>
<dbReference type="AlphaFoldDB" id="A0A8H4ERM1"/>
<name>A0A8H4ERM1_GIGMA</name>
<organism evidence="2 3">
    <name type="scientific">Gigaspora margarita</name>
    <dbReference type="NCBI Taxonomy" id="4874"/>
    <lineage>
        <taxon>Eukaryota</taxon>
        <taxon>Fungi</taxon>
        <taxon>Fungi incertae sedis</taxon>
        <taxon>Mucoromycota</taxon>
        <taxon>Glomeromycotina</taxon>
        <taxon>Glomeromycetes</taxon>
        <taxon>Diversisporales</taxon>
        <taxon>Gigasporaceae</taxon>
        <taxon>Gigaspora</taxon>
    </lineage>
</organism>
<feature type="transmembrane region" description="Helical" evidence="1">
    <location>
        <begin position="65"/>
        <end position="87"/>
    </location>
</feature>
<feature type="transmembrane region" description="Helical" evidence="1">
    <location>
        <begin position="258"/>
        <end position="276"/>
    </location>
</feature>
<dbReference type="PANTHER" id="PTHR34391">
    <property type="entry name" value="UPF0658 GOLGI APPARATUS MEMBRANE PROTEIN C1952.10C-RELATED"/>
    <property type="match status" value="1"/>
</dbReference>
<keyword evidence="1" id="KW-0472">Membrane</keyword>
<sequence>MSNKQTNSNKDTWNLSVLGKIALISIILQTIIITILEGFVIYFHVKYLSQYKLSPIGEGLFQTDLINHAVFITSLFFQVLLVTDALWRRNSIQIVALNILSLAYAAIQLFQHIMLEDTGTIDATYAPTEPIFSKDDSDAPKEYYEARMRPLENAIIGLIVIFSVYLAFISYLLTKEFGWKIYKIYSADPQVRKALTNLTILHALIKIDIFFIGSYVLQLIPSQKLGYYASVTEITLVCVSGTVILLMAWFSVVREMKYLLLSVINLSSVSLIYWTFRLITVNLPRKPGFDPYEHTRGFLSFFLITIFVLVLITVIYSIICFRNMMRGLYIFAVYDNEEAGGSPSSSIDNLETSKHITKKENAIRQHQIQIRQQDDNAVLV</sequence>
<dbReference type="EMBL" id="WTPW01000159">
    <property type="protein sequence ID" value="KAF0541033.1"/>
    <property type="molecule type" value="Genomic_DNA"/>
</dbReference>
<reference evidence="2 3" key="1">
    <citation type="journal article" date="2019" name="Environ. Microbiol.">
        <title>At the nexus of three kingdoms: the genome of the mycorrhizal fungus Gigaspora margarita provides insights into plant, endobacterial and fungal interactions.</title>
        <authorList>
            <person name="Venice F."/>
            <person name="Ghignone S."/>
            <person name="Salvioli di Fossalunga A."/>
            <person name="Amselem J."/>
            <person name="Novero M."/>
            <person name="Xianan X."/>
            <person name="Sedzielewska Toro K."/>
            <person name="Morin E."/>
            <person name="Lipzen A."/>
            <person name="Grigoriev I.V."/>
            <person name="Henrissat B."/>
            <person name="Martin F.M."/>
            <person name="Bonfante P."/>
        </authorList>
    </citation>
    <scope>NUCLEOTIDE SEQUENCE [LARGE SCALE GENOMIC DNA]</scope>
    <source>
        <strain evidence="2 3">BEG34</strain>
    </source>
</reference>
<evidence type="ECO:0000313" key="2">
    <source>
        <dbReference type="EMBL" id="KAF0541033.1"/>
    </source>
</evidence>
<feature type="transmembrane region" description="Helical" evidence="1">
    <location>
        <begin position="227"/>
        <end position="251"/>
    </location>
</feature>
<evidence type="ECO:0000313" key="3">
    <source>
        <dbReference type="Proteomes" id="UP000439903"/>
    </source>
</evidence>
<dbReference type="PANTHER" id="PTHR34391:SF1">
    <property type="entry name" value="UPF0658 GOLGI APPARATUS MEMBRANE PROTEIN C1952.10C-RELATED"/>
    <property type="match status" value="1"/>
</dbReference>
<keyword evidence="1" id="KW-0812">Transmembrane</keyword>
<feature type="transmembrane region" description="Helical" evidence="1">
    <location>
        <begin position="296"/>
        <end position="319"/>
    </location>
</feature>
<dbReference type="InterPro" id="IPR040410">
    <property type="entry name" value="UPF0658_Golgi"/>
</dbReference>